<comment type="subcellular location">
    <subcellularLocation>
        <location evidence="1">Membrane</location>
        <topology evidence="1">Multi-pass membrane protein</topology>
    </subcellularLocation>
</comment>
<evidence type="ECO:0000256" key="5">
    <source>
        <dbReference type="SAM" id="MobiDB-lite"/>
    </source>
</evidence>
<dbReference type="GeneID" id="91095350"/>
<feature type="transmembrane region" description="Helical" evidence="6">
    <location>
        <begin position="156"/>
        <end position="175"/>
    </location>
</feature>
<keyword evidence="3 6" id="KW-1133">Transmembrane helix</keyword>
<name>A0AAX4JY20_9TREE</name>
<evidence type="ECO:0000313" key="8">
    <source>
        <dbReference type="EMBL" id="WWC89754.1"/>
    </source>
</evidence>
<evidence type="ECO:0000256" key="6">
    <source>
        <dbReference type="SAM" id="Phobius"/>
    </source>
</evidence>
<evidence type="ECO:0000313" key="9">
    <source>
        <dbReference type="Proteomes" id="UP001355207"/>
    </source>
</evidence>
<evidence type="ECO:0000259" key="7">
    <source>
        <dbReference type="Pfam" id="PF03798"/>
    </source>
</evidence>
<dbReference type="EMBL" id="CP144103">
    <property type="protein sequence ID" value="WWC89754.1"/>
    <property type="molecule type" value="Genomic_DNA"/>
</dbReference>
<dbReference type="RefSeq" id="XP_066076517.1">
    <property type="nucleotide sequence ID" value="XM_066220420.1"/>
</dbReference>
<feature type="transmembrane region" description="Helical" evidence="6">
    <location>
        <begin position="33"/>
        <end position="58"/>
    </location>
</feature>
<dbReference type="Proteomes" id="UP001355207">
    <property type="component" value="Chromosome 6"/>
</dbReference>
<keyword evidence="9" id="KW-1185">Reference proteome</keyword>
<reference evidence="8 9" key="1">
    <citation type="submission" date="2024-01" db="EMBL/GenBank/DDBJ databases">
        <title>Comparative genomics of Cryptococcus and Kwoniella reveals pathogenesis evolution and contrasting modes of karyotype evolution via chromosome fusion or intercentromeric recombination.</title>
        <authorList>
            <person name="Coelho M.A."/>
            <person name="David-Palma M."/>
            <person name="Shea T."/>
            <person name="Bowers K."/>
            <person name="McGinley-Smith S."/>
            <person name="Mohammad A.W."/>
            <person name="Gnirke A."/>
            <person name="Yurkov A.M."/>
            <person name="Nowrousian M."/>
            <person name="Sun S."/>
            <person name="Cuomo C.A."/>
            <person name="Heitman J."/>
        </authorList>
    </citation>
    <scope>NUCLEOTIDE SEQUENCE [LARGE SCALE GENOMIC DNA]</scope>
    <source>
        <strain evidence="8 9">CBS 6074</strain>
    </source>
</reference>
<protein>
    <recommendedName>
        <fullName evidence="7">TLC domain-containing protein</fullName>
    </recommendedName>
</protein>
<keyword evidence="4 6" id="KW-0472">Membrane</keyword>
<sequence length="366" mass="41497">MLPTYLLCGIIYTGFYLAYEKLSPKFESERKKAYILSSISSCVMTLSSIPFFLSYLIYGLEETFHQGQLDYLGQLGEFCTIFFGVYLFADLSIGYVKYRSQVGLLTGWIHHTVYIGLMFYTINAGITPIFLTGAIMELPTFDLAISNLFPAVRNDFRFLSSFFIFRILYHTIYLIDCARPSSRAYMGNTWIPTIMLSLALLMHISWFKGGIMGYLKRHNKAKLKYNDKKKNAIMVGCEISDPVIECAIQLDETVNQELLLEENENEDENGGKTPDDSPLITPRTPKQNPLLTNLPIPNLSNLPTVLIPSINNIPGLASLTNTSANGFKEAVKHRWDEQKEKFTQRVALGLKRRFTGDEGDETMETS</sequence>
<feature type="transmembrane region" description="Helical" evidence="6">
    <location>
        <begin position="78"/>
        <end position="96"/>
    </location>
</feature>
<evidence type="ECO:0000256" key="4">
    <source>
        <dbReference type="ARBA" id="ARBA00023136"/>
    </source>
</evidence>
<evidence type="ECO:0000256" key="3">
    <source>
        <dbReference type="ARBA" id="ARBA00022989"/>
    </source>
</evidence>
<evidence type="ECO:0000256" key="2">
    <source>
        <dbReference type="ARBA" id="ARBA00022692"/>
    </source>
</evidence>
<proteinExistence type="predicted"/>
<dbReference type="AlphaFoldDB" id="A0AAX4JY20"/>
<keyword evidence="2 6" id="KW-0812">Transmembrane</keyword>
<feature type="transmembrane region" description="Helical" evidence="6">
    <location>
        <begin position="117"/>
        <end position="136"/>
    </location>
</feature>
<organism evidence="8 9">
    <name type="scientific">Kwoniella dendrophila CBS 6074</name>
    <dbReference type="NCBI Taxonomy" id="1295534"/>
    <lineage>
        <taxon>Eukaryota</taxon>
        <taxon>Fungi</taxon>
        <taxon>Dikarya</taxon>
        <taxon>Basidiomycota</taxon>
        <taxon>Agaricomycotina</taxon>
        <taxon>Tremellomycetes</taxon>
        <taxon>Tremellales</taxon>
        <taxon>Cryptococcaceae</taxon>
        <taxon>Kwoniella</taxon>
    </lineage>
</organism>
<dbReference type="GO" id="GO:0016020">
    <property type="term" value="C:membrane"/>
    <property type="evidence" value="ECO:0007669"/>
    <property type="project" value="UniProtKB-SubCell"/>
</dbReference>
<accession>A0AAX4JY20</accession>
<dbReference type="InterPro" id="IPR006634">
    <property type="entry name" value="TLC-dom"/>
</dbReference>
<gene>
    <name evidence="8" type="ORF">L201_004680</name>
</gene>
<feature type="transmembrane region" description="Helical" evidence="6">
    <location>
        <begin position="187"/>
        <end position="207"/>
    </location>
</feature>
<dbReference type="Pfam" id="PF03798">
    <property type="entry name" value="TRAM_LAG1_CLN8"/>
    <property type="match status" value="1"/>
</dbReference>
<feature type="region of interest" description="Disordered" evidence="5">
    <location>
        <begin position="262"/>
        <end position="292"/>
    </location>
</feature>
<evidence type="ECO:0000256" key="1">
    <source>
        <dbReference type="ARBA" id="ARBA00004141"/>
    </source>
</evidence>
<feature type="domain" description="TLC" evidence="7">
    <location>
        <begin position="37"/>
        <end position="207"/>
    </location>
</feature>